<dbReference type="RefSeq" id="WP_155681781.1">
    <property type="nucleotide sequence ID" value="NZ_WOAJ01000009.1"/>
</dbReference>
<protein>
    <submittedName>
        <fullName evidence="1">Uncharacterized protein</fullName>
    </submittedName>
</protein>
<organism evidence="1">
    <name type="scientific">Pseudomonas aeruginosa</name>
    <dbReference type="NCBI Taxonomy" id="287"/>
    <lineage>
        <taxon>Bacteria</taxon>
        <taxon>Pseudomonadati</taxon>
        <taxon>Pseudomonadota</taxon>
        <taxon>Gammaproteobacteria</taxon>
        <taxon>Pseudomonadales</taxon>
        <taxon>Pseudomonadaceae</taxon>
        <taxon>Pseudomonas</taxon>
    </lineage>
</organism>
<dbReference type="AlphaFoldDB" id="A0A6A9K4Z7"/>
<dbReference type="InterPro" id="IPR001387">
    <property type="entry name" value="Cro/C1-type_HTH"/>
</dbReference>
<evidence type="ECO:0000313" key="1">
    <source>
        <dbReference type="EMBL" id="MUI60399.1"/>
    </source>
</evidence>
<dbReference type="CDD" id="cd00093">
    <property type="entry name" value="HTH_XRE"/>
    <property type="match status" value="1"/>
</dbReference>
<comment type="caution">
    <text evidence="1">The sequence shown here is derived from an EMBL/GenBank/DDBJ whole genome shotgun (WGS) entry which is preliminary data.</text>
</comment>
<proteinExistence type="predicted"/>
<gene>
    <name evidence="1" type="ORF">GNQ20_21550</name>
</gene>
<accession>A0A6A9K4Z7</accession>
<dbReference type="EMBL" id="WOAJ01000009">
    <property type="protein sequence ID" value="MUI60399.1"/>
    <property type="molecule type" value="Genomic_DNA"/>
</dbReference>
<reference evidence="1" key="1">
    <citation type="submission" date="2019-11" db="EMBL/GenBank/DDBJ databases">
        <title>Genomes of ocular Pseudomonas aeruginosa isolates.</title>
        <authorList>
            <person name="Khan M."/>
            <person name="Rice S.A."/>
            <person name="Willcox M.D.P."/>
            <person name="Stapleton F."/>
        </authorList>
    </citation>
    <scope>NUCLEOTIDE SEQUENCE</scope>
    <source>
        <strain evidence="1">PA206</strain>
    </source>
</reference>
<name>A0A6A9K4Z7_PSEAI</name>
<sequence length="223" mass="25736">MDAQELLDALRKKLGTRYLGELAEALGVSLQTLANWKNSDKKLSVEQIAGAIAKSRQAAVKTSQYETIRPVVEFYRIERHRSRNDRKYQLFQTNTLYAQGLKDKLLDAHGIYIFYDSRGHSIYVGKAREQSLWKEMNLVFNRPRAIQKIVLVPHPKRNQAFSPGHEKLRQPKDTQLELCDLAHFFSAYQVVDGMINDLEALMVRGFANDLLNVKMETFAHSRR</sequence>